<gene>
    <name evidence="2" type="ORF">RM530_18175</name>
</gene>
<dbReference type="EMBL" id="JAVRIC010000046">
    <property type="protein sequence ID" value="MDT0499272.1"/>
    <property type="molecule type" value="Genomic_DNA"/>
</dbReference>
<reference evidence="2 3" key="1">
    <citation type="submission" date="2023-09" db="EMBL/GenBank/DDBJ databases">
        <authorList>
            <person name="Rey-Velasco X."/>
        </authorList>
    </citation>
    <scope>NUCLEOTIDE SEQUENCE [LARGE SCALE GENOMIC DNA]</scope>
    <source>
        <strain evidence="2 3">W345</strain>
    </source>
</reference>
<evidence type="ECO:0000313" key="2">
    <source>
        <dbReference type="EMBL" id="MDT0499272.1"/>
    </source>
</evidence>
<proteinExistence type="predicted"/>
<organism evidence="2 3">
    <name type="scientific">Banduia mediterranea</name>
    <dbReference type="NCBI Taxonomy" id="3075609"/>
    <lineage>
        <taxon>Bacteria</taxon>
        <taxon>Pseudomonadati</taxon>
        <taxon>Pseudomonadota</taxon>
        <taxon>Gammaproteobacteria</taxon>
        <taxon>Nevskiales</taxon>
        <taxon>Algiphilaceae</taxon>
        <taxon>Banduia</taxon>
    </lineage>
</organism>
<evidence type="ECO:0000313" key="3">
    <source>
        <dbReference type="Proteomes" id="UP001254608"/>
    </source>
</evidence>
<keyword evidence="1" id="KW-1277">Toxin-antitoxin system</keyword>
<name>A0ABU2WQG7_9GAMM</name>
<keyword evidence="3" id="KW-1185">Reference proteome</keyword>
<evidence type="ECO:0000256" key="1">
    <source>
        <dbReference type="ARBA" id="ARBA00022649"/>
    </source>
</evidence>
<accession>A0ABU2WQG7</accession>
<dbReference type="Pfam" id="PF07362">
    <property type="entry name" value="CcdA"/>
    <property type="match status" value="1"/>
</dbReference>
<dbReference type="InterPro" id="IPR009956">
    <property type="entry name" value="Post-segregation_anti-tox_CcdA"/>
</dbReference>
<comment type="caution">
    <text evidence="2">The sequence shown here is derived from an EMBL/GenBank/DDBJ whole genome shotgun (WGS) entry which is preliminary data.</text>
</comment>
<protein>
    <submittedName>
        <fullName evidence="2">Type II toxin-antitoxin system CcdA family antitoxin</fullName>
    </submittedName>
</protein>
<dbReference type="Proteomes" id="UP001254608">
    <property type="component" value="Unassembled WGS sequence"/>
</dbReference>
<sequence>MASDAHALRMLLFERWRMSVIYDINARKRAVNLSLNEDLAIRARQVTGNLSAAVEALLADFVAQEEERHAAKASVLREAAAAWNRFTEQHGSFADEHSTL</sequence>
<dbReference type="RefSeq" id="WP_311366682.1">
    <property type="nucleotide sequence ID" value="NZ_JAVRIC010000046.1"/>
</dbReference>